<sequence length="205" mass="20994">MISPPSPRAPASAGRRFSFSAGAFAGVNVVAGESSLARVEGGSAAAGDAHAKLGSKRDGDGSVEMEACIGLGSRRIGDGIAQMDVRIGAAAFFIDPGELTSNALPHPEPALRGFPPAGVASAAAPRGQGHPTGNSSPYFSPSQKPDFELEMAAIVGPGNELGKPIVEHHTFGLALMNDWSGTTISPWIVTLDALKPFTYEASKQV</sequence>
<dbReference type="Proteomes" id="UP000275267">
    <property type="component" value="Unassembled WGS sequence"/>
</dbReference>
<evidence type="ECO:0000256" key="1">
    <source>
        <dbReference type="PIRSR" id="PIRSR605959-3"/>
    </source>
</evidence>
<dbReference type="GO" id="GO:0006559">
    <property type="term" value="P:L-phenylalanine catabolic process"/>
    <property type="evidence" value="ECO:0007669"/>
    <property type="project" value="UniProtKB-UniRule"/>
</dbReference>
<dbReference type="UniPathway" id="UPA00139">
    <property type="reaction ID" value="UER00341"/>
</dbReference>
<evidence type="ECO:0000313" key="5">
    <source>
        <dbReference type="Proteomes" id="UP000275267"/>
    </source>
</evidence>
<feature type="binding site" evidence="1">
    <location>
        <position position="148"/>
    </location>
    <ligand>
        <name>Ca(2+)</name>
        <dbReference type="ChEBI" id="CHEBI:29108"/>
    </ligand>
</feature>
<evidence type="ECO:0000256" key="3">
    <source>
        <dbReference type="SAM" id="MobiDB-lite"/>
    </source>
</evidence>
<comment type="similarity">
    <text evidence="2">Belongs to the FAH family.</text>
</comment>
<feature type="region of interest" description="Disordered" evidence="3">
    <location>
        <begin position="114"/>
        <end position="142"/>
    </location>
</feature>
<feature type="binding site" evidence="1">
    <location>
        <position position="178"/>
    </location>
    <ligand>
        <name>Mg(2+)</name>
        <dbReference type="ChEBI" id="CHEBI:18420"/>
    </ligand>
</feature>
<dbReference type="InterPro" id="IPR036663">
    <property type="entry name" value="Fumarylacetoacetase_C_sf"/>
</dbReference>
<keyword evidence="1 2" id="KW-0479">Metal-binding</keyword>
<feature type="binding site" evidence="1">
    <location>
        <position position="178"/>
    </location>
    <ligand>
        <name>Ca(2+)</name>
        <dbReference type="ChEBI" id="CHEBI:29108"/>
    </ligand>
</feature>
<keyword evidence="1 2" id="KW-0106">Calcium</keyword>
<comment type="caution">
    <text evidence="4">The sequence shown here is derived from an EMBL/GenBank/DDBJ whole genome shotgun (WGS) entry which is preliminary data.</text>
</comment>
<dbReference type="InterPro" id="IPR005959">
    <property type="entry name" value="Fumarylacetoacetase"/>
</dbReference>
<comment type="catalytic activity">
    <reaction evidence="2">
        <text>4-fumarylacetoacetate + H2O = acetoacetate + fumarate + H(+)</text>
        <dbReference type="Rhea" id="RHEA:10244"/>
        <dbReference type="ChEBI" id="CHEBI:13705"/>
        <dbReference type="ChEBI" id="CHEBI:15377"/>
        <dbReference type="ChEBI" id="CHEBI:15378"/>
        <dbReference type="ChEBI" id="CHEBI:18034"/>
        <dbReference type="ChEBI" id="CHEBI:29806"/>
        <dbReference type="EC" id="3.7.1.2"/>
    </reaction>
</comment>
<dbReference type="PANTHER" id="PTHR43069">
    <property type="entry name" value="FUMARYLACETOACETASE"/>
    <property type="match status" value="1"/>
</dbReference>
<keyword evidence="1 2" id="KW-0460">Magnesium</keyword>
<dbReference type="AlphaFoldDB" id="A0A3L6PT13"/>
<dbReference type="GO" id="GO:0006572">
    <property type="term" value="P:L-tyrosine catabolic process"/>
    <property type="evidence" value="ECO:0007669"/>
    <property type="project" value="UniProtKB-UniRule"/>
</dbReference>
<dbReference type="EMBL" id="PQIB02000015">
    <property type="protein sequence ID" value="RLM64835.1"/>
    <property type="molecule type" value="Genomic_DNA"/>
</dbReference>
<keyword evidence="2" id="KW-0585">Phenylalanine catabolism</keyword>
<protein>
    <recommendedName>
        <fullName evidence="2">Fumarylacetoacetase</fullName>
        <ecNumber evidence="2">3.7.1.2</ecNumber>
    </recommendedName>
    <alternativeName>
        <fullName evidence="2">Fumarylacetoacetate hydrolase</fullName>
    </alternativeName>
</protein>
<dbReference type="OrthoDB" id="9971669at2759"/>
<comment type="pathway">
    <text evidence="2">Amino-acid degradation; L-phenylalanine degradation; acetoacetate and fumarate from L-phenylalanine: step 6/6.</text>
</comment>
<name>A0A3L6PT13_PANMI</name>
<keyword evidence="5" id="KW-1185">Reference proteome</keyword>
<reference evidence="5" key="1">
    <citation type="journal article" date="2019" name="Nat. Commun.">
        <title>The genome of broomcorn millet.</title>
        <authorList>
            <person name="Zou C."/>
            <person name="Miki D."/>
            <person name="Li D."/>
            <person name="Tang Q."/>
            <person name="Xiao L."/>
            <person name="Rajput S."/>
            <person name="Deng P."/>
            <person name="Jia W."/>
            <person name="Huang R."/>
            <person name="Zhang M."/>
            <person name="Sun Y."/>
            <person name="Hu J."/>
            <person name="Fu X."/>
            <person name="Schnable P.S."/>
            <person name="Li F."/>
            <person name="Zhang H."/>
            <person name="Feng B."/>
            <person name="Zhu X."/>
            <person name="Liu R."/>
            <person name="Schnable J.C."/>
            <person name="Zhu J.-K."/>
            <person name="Zhang H."/>
        </authorList>
    </citation>
    <scope>NUCLEOTIDE SEQUENCE [LARGE SCALE GENOMIC DNA]</scope>
</reference>
<feature type="compositionally biased region" description="Polar residues" evidence="3">
    <location>
        <begin position="131"/>
        <end position="142"/>
    </location>
</feature>
<dbReference type="STRING" id="4540.A0A3L6PT13"/>
<dbReference type="EC" id="3.7.1.2" evidence="2"/>
<dbReference type="SUPFAM" id="SSF56529">
    <property type="entry name" value="FAH"/>
    <property type="match status" value="1"/>
</dbReference>
<proteinExistence type="inferred from homology"/>
<dbReference type="PANTHER" id="PTHR43069:SF2">
    <property type="entry name" value="FUMARYLACETOACETASE"/>
    <property type="match status" value="1"/>
</dbReference>
<evidence type="ECO:0000313" key="4">
    <source>
        <dbReference type="EMBL" id="RLM64835.1"/>
    </source>
</evidence>
<gene>
    <name evidence="4" type="ORF">C2845_PM16G13450</name>
</gene>
<dbReference type="GO" id="GO:0046872">
    <property type="term" value="F:metal ion binding"/>
    <property type="evidence" value="ECO:0007669"/>
    <property type="project" value="UniProtKB-UniRule"/>
</dbReference>
<comment type="cofactor">
    <cofactor evidence="2">
        <name>Mg(2+)</name>
        <dbReference type="ChEBI" id="CHEBI:18420"/>
    </cofactor>
    <cofactor evidence="2">
        <name>Ca(2+)</name>
        <dbReference type="ChEBI" id="CHEBI:29108"/>
    </cofactor>
</comment>
<evidence type="ECO:0000256" key="2">
    <source>
        <dbReference type="RuleBase" id="RU366008"/>
    </source>
</evidence>
<keyword evidence="2" id="KW-0828">Tyrosine catabolism</keyword>
<keyword evidence="2" id="KW-0378">Hydrolase</keyword>
<feature type="binding site" evidence="1">
    <location>
        <position position="182"/>
    </location>
    <ligand>
        <name>Mg(2+)</name>
        <dbReference type="ChEBI" id="CHEBI:18420"/>
    </ligand>
</feature>
<dbReference type="GO" id="GO:0004334">
    <property type="term" value="F:fumarylacetoacetase activity"/>
    <property type="evidence" value="ECO:0007669"/>
    <property type="project" value="UniProtKB-UniRule"/>
</dbReference>
<feature type="binding site" evidence="1">
    <location>
        <position position="150"/>
    </location>
    <ligand>
        <name>Ca(2+)</name>
        <dbReference type="ChEBI" id="CHEBI:29108"/>
    </ligand>
</feature>
<dbReference type="GO" id="GO:1902000">
    <property type="term" value="P:homogentisate catabolic process"/>
    <property type="evidence" value="ECO:0007669"/>
    <property type="project" value="TreeGrafter"/>
</dbReference>
<organism evidence="4 5">
    <name type="scientific">Panicum miliaceum</name>
    <name type="common">Proso millet</name>
    <name type="synonym">Broomcorn millet</name>
    <dbReference type="NCBI Taxonomy" id="4540"/>
    <lineage>
        <taxon>Eukaryota</taxon>
        <taxon>Viridiplantae</taxon>
        <taxon>Streptophyta</taxon>
        <taxon>Embryophyta</taxon>
        <taxon>Tracheophyta</taxon>
        <taxon>Spermatophyta</taxon>
        <taxon>Magnoliopsida</taxon>
        <taxon>Liliopsida</taxon>
        <taxon>Poales</taxon>
        <taxon>Poaceae</taxon>
        <taxon>PACMAD clade</taxon>
        <taxon>Panicoideae</taxon>
        <taxon>Panicodae</taxon>
        <taxon>Paniceae</taxon>
        <taxon>Panicinae</taxon>
        <taxon>Panicum</taxon>
        <taxon>Panicum sect. Panicum</taxon>
    </lineage>
</organism>
<accession>A0A3L6PT13</accession>
<dbReference type="Gene3D" id="3.90.850.10">
    <property type="entry name" value="Fumarylacetoacetase-like, C-terminal domain"/>
    <property type="match status" value="1"/>
</dbReference>